<comment type="similarity">
    <text evidence="7 11">Belongs to the HD-ZIP homeobox family. Class I subfamily.</text>
</comment>
<dbReference type="Proteomes" id="UP000823388">
    <property type="component" value="Chromosome 9K"/>
</dbReference>
<dbReference type="EMBL" id="CM029053">
    <property type="protein sequence ID" value="KAG2554440.1"/>
    <property type="molecule type" value="Genomic_DNA"/>
</dbReference>
<dbReference type="InterPro" id="IPR045224">
    <property type="entry name" value="HDZip_class_I_plant"/>
</dbReference>
<dbReference type="PANTHER" id="PTHR24326">
    <property type="entry name" value="HOMEOBOX-LEUCINE ZIPPER PROTEIN"/>
    <property type="match status" value="1"/>
</dbReference>
<comment type="function">
    <text evidence="11">Transcription factor.</text>
</comment>
<dbReference type="InterPro" id="IPR003106">
    <property type="entry name" value="Leu_zip_homeo"/>
</dbReference>
<dbReference type="CDD" id="cd00086">
    <property type="entry name" value="homeodomain"/>
    <property type="match status" value="1"/>
</dbReference>
<dbReference type="Gene3D" id="1.10.10.60">
    <property type="entry name" value="Homeodomain-like"/>
    <property type="match status" value="1"/>
</dbReference>
<name>A0A8T0NYE4_PANVG</name>
<dbReference type="PROSITE" id="PS50071">
    <property type="entry name" value="HOMEOBOX_2"/>
    <property type="match status" value="1"/>
</dbReference>
<sequence length="350" mass="38580">MRPMASNGMASSPSPFFPPNFLLQMQQTPPDHDPQEHHHHHEHHLPPPLHPHHNPFLPSSQCPSLQDFRGTQACTHPSIGMKFIRCMAPMLGKRPMYGAEVGGVDEANGGGGANEDELSDDGSQAGEKKRRLNVEQVRTLEKNFELGNKLEPERKLQLARALGLQPRQVAIWFQNRRARWKTKQLEKDYDVLKRQLDAVKADNDVLLSHNKKLQAEILALKGREAGSELINLNKETEASCSNRSENSSEINLDISRTPPSEGPMDPPPSHHHQHPSGGGGGMIPFYPPVGGRPAGVDIDQLLHSTSGPKLEQHGGGGGVQAPETASFGNLLCGVDEPPPFWPWADHQHFH</sequence>
<feature type="region of interest" description="Disordered" evidence="13">
    <location>
        <begin position="1"/>
        <end position="62"/>
    </location>
</feature>
<keyword evidence="5 11" id="KW-0804">Transcription</keyword>
<evidence type="ECO:0000256" key="2">
    <source>
        <dbReference type="ARBA" id="ARBA00023015"/>
    </source>
</evidence>
<comment type="subcellular location">
    <subcellularLocation>
        <location evidence="1 9 10">Nucleus</location>
    </subcellularLocation>
</comment>
<dbReference type="InterPro" id="IPR001356">
    <property type="entry name" value="HD"/>
</dbReference>
<evidence type="ECO:0000259" key="14">
    <source>
        <dbReference type="PROSITE" id="PS50071"/>
    </source>
</evidence>
<accession>A0A8T0NYE4</accession>
<dbReference type="GO" id="GO:0043565">
    <property type="term" value="F:sequence-specific DNA binding"/>
    <property type="evidence" value="ECO:0007669"/>
    <property type="project" value="InterPro"/>
</dbReference>
<reference evidence="15" key="1">
    <citation type="submission" date="2020-05" db="EMBL/GenBank/DDBJ databases">
        <title>WGS assembly of Panicum virgatum.</title>
        <authorList>
            <person name="Lovell J.T."/>
            <person name="Jenkins J."/>
            <person name="Shu S."/>
            <person name="Juenger T.E."/>
            <person name="Schmutz J."/>
        </authorList>
    </citation>
    <scope>NUCLEOTIDE SEQUENCE</scope>
    <source>
        <strain evidence="15">AP13</strain>
    </source>
</reference>
<dbReference type="PROSITE" id="PS00027">
    <property type="entry name" value="HOMEOBOX_1"/>
    <property type="match status" value="1"/>
</dbReference>
<dbReference type="InterPro" id="IPR017970">
    <property type="entry name" value="Homeobox_CS"/>
</dbReference>
<dbReference type="InterPro" id="IPR000047">
    <property type="entry name" value="HTH_motif"/>
</dbReference>
<dbReference type="GO" id="GO:0000981">
    <property type="term" value="F:DNA-binding transcription factor activity, RNA polymerase II-specific"/>
    <property type="evidence" value="ECO:0007669"/>
    <property type="project" value="UniProtKB-UniRule"/>
</dbReference>
<comment type="caution">
    <text evidence="15">The sequence shown here is derived from an EMBL/GenBank/DDBJ whole genome shotgun (WGS) entry which is preliminary data.</text>
</comment>
<keyword evidence="6 9" id="KW-0539">Nucleus</keyword>
<dbReference type="FunFam" id="1.10.10.60:FF:000200">
    <property type="entry name" value="Homeobox-leucine zipper protein ATHB-13"/>
    <property type="match status" value="1"/>
</dbReference>
<dbReference type="Pfam" id="PF00046">
    <property type="entry name" value="Homeodomain"/>
    <property type="match status" value="1"/>
</dbReference>
<evidence type="ECO:0000256" key="3">
    <source>
        <dbReference type="ARBA" id="ARBA00023125"/>
    </source>
</evidence>
<keyword evidence="3 9" id="KW-0238">DNA-binding</keyword>
<evidence type="ECO:0000256" key="4">
    <source>
        <dbReference type="ARBA" id="ARBA00023155"/>
    </source>
</evidence>
<dbReference type="AlphaFoldDB" id="A0A8T0NYE4"/>
<dbReference type="GO" id="GO:0005634">
    <property type="term" value="C:nucleus"/>
    <property type="evidence" value="ECO:0007669"/>
    <property type="project" value="UniProtKB-SubCell"/>
</dbReference>
<evidence type="ECO:0000256" key="11">
    <source>
        <dbReference type="RuleBase" id="RU369038"/>
    </source>
</evidence>
<feature type="compositionally biased region" description="Polar residues" evidence="13">
    <location>
        <begin position="238"/>
        <end position="250"/>
    </location>
</feature>
<feature type="domain" description="Homeobox" evidence="14">
    <location>
        <begin position="123"/>
        <end position="183"/>
    </location>
</feature>
<dbReference type="SMART" id="SM00389">
    <property type="entry name" value="HOX"/>
    <property type="match status" value="1"/>
</dbReference>
<evidence type="ECO:0000256" key="10">
    <source>
        <dbReference type="RuleBase" id="RU000682"/>
    </source>
</evidence>
<proteinExistence type="inferred from homology"/>
<comment type="function">
    <text evidence="8">Probable transcription factor.</text>
</comment>
<dbReference type="PRINTS" id="PR00031">
    <property type="entry name" value="HTHREPRESSR"/>
</dbReference>
<evidence type="ECO:0000256" key="5">
    <source>
        <dbReference type="ARBA" id="ARBA00023163"/>
    </source>
</evidence>
<evidence type="ECO:0000256" key="12">
    <source>
        <dbReference type="SAM" id="Coils"/>
    </source>
</evidence>
<evidence type="ECO:0000256" key="8">
    <source>
        <dbReference type="ARBA" id="ARBA00037260"/>
    </source>
</evidence>
<evidence type="ECO:0000313" key="15">
    <source>
        <dbReference type="EMBL" id="KAG2554440.1"/>
    </source>
</evidence>
<dbReference type="InterPro" id="IPR009057">
    <property type="entry name" value="Homeodomain-like_sf"/>
</dbReference>
<evidence type="ECO:0000256" key="1">
    <source>
        <dbReference type="ARBA" id="ARBA00004123"/>
    </source>
</evidence>
<keyword evidence="2 11" id="KW-0805">Transcription regulation</keyword>
<keyword evidence="16" id="KW-1185">Reference proteome</keyword>
<evidence type="ECO:0000313" key="16">
    <source>
        <dbReference type="Proteomes" id="UP000823388"/>
    </source>
</evidence>
<evidence type="ECO:0000256" key="13">
    <source>
        <dbReference type="SAM" id="MobiDB-lite"/>
    </source>
</evidence>
<dbReference type="SUPFAM" id="SSF46689">
    <property type="entry name" value="Homeodomain-like"/>
    <property type="match status" value="1"/>
</dbReference>
<feature type="DNA-binding region" description="Homeobox" evidence="9">
    <location>
        <begin position="125"/>
        <end position="184"/>
    </location>
</feature>
<evidence type="ECO:0000256" key="7">
    <source>
        <dbReference type="ARBA" id="ARBA00025748"/>
    </source>
</evidence>
<organism evidence="15 16">
    <name type="scientific">Panicum virgatum</name>
    <name type="common">Blackwell switchgrass</name>
    <dbReference type="NCBI Taxonomy" id="38727"/>
    <lineage>
        <taxon>Eukaryota</taxon>
        <taxon>Viridiplantae</taxon>
        <taxon>Streptophyta</taxon>
        <taxon>Embryophyta</taxon>
        <taxon>Tracheophyta</taxon>
        <taxon>Spermatophyta</taxon>
        <taxon>Magnoliopsida</taxon>
        <taxon>Liliopsida</taxon>
        <taxon>Poales</taxon>
        <taxon>Poaceae</taxon>
        <taxon>PACMAD clade</taxon>
        <taxon>Panicoideae</taxon>
        <taxon>Panicodae</taxon>
        <taxon>Paniceae</taxon>
        <taxon>Panicinae</taxon>
        <taxon>Panicum</taxon>
        <taxon>Panicum sect. Hiantes</taxon>
    </lineage>
</organism>
<feature type="region of interest" description="Disordered" evidence="13">
    <location>
        <begin position="237"/>
        <end position="299"/>
    </location>
</feature>
<evidence type="ECO:0000256" key="9">
    <source>
        <dbReference type="PROSITE-ProRule" id="PRU00108"/>
    </source>
</evidence>
<protein>
    <recommendedName>
        <fullName evidence="11">Homeobox-leucine zipper protein</fullName>
    </recommendedName>
    <alternativeName>
        <fullName evidence="11">HD-ZIP protein</fullName>
    </alternativeName>
    <alternativeName>
        <fullName evidence="11">Homeodomain transcription factor</fullName>
    </alternativeName>
</protein>
<gene>
    <name evidence="15" type="ORF">PVAP13_9KG608700</name>
</gene>
<dbReference type="Pfam" id="PF02183">
    <property type="entry name" value="HALZ"/>
    <property type="match status" value="1"/>
</dbReference>
<dbReference type="GO" id="GO:0045893">
    <property type="term" value="P:positive regulation of DNA-templated transcription"/>
    <property type="evidence" value="ECO:0007669"/>
    <property type="project" value="TreeGrafter"/>
</dbReference>
<keyword evidence="12" id="KW-0175">Coiled coil</keyword>
<dbReference type="PANTHER" id="PTHR24326:SF176">
    <property type="entry name" value="HOMEOBOX-LEUCINE ZIPPER PROTEIN ATHB-13"/>
    <property type="match status" value="1"/>
</dbReference>
<feature type="region of interest" description="Disordered" evidence="13">
    <location>
        <begin position="107"/>
        <end position="130"/>
    </location>
</feature>
<feature type="coiled-coil region" evidence="12">
    <location>
        <begin position="175"/>
        <end position="216"/>
    </location>
</feature>
<keyword evidence="4 9" id="KW-0371">Homeobox</keyword>
<evidence type="ECO:0000256" key="6">
    <source>
        <dbReference type="ARBA" id="ARBA00023242"/>
    </source>
</evidence>